<dbReference type="SMART" id="SM00855">
    <property type="entry name" value="PGAM"/>
    <property type="match status" value="1"/>
</dbReference>
<dbReference type="InterPro" id="IPR013078">
    <property type="entry name" value="His_Pase_superF_clade-1"/>
</dbReference>
<protein>
    <submittedName>
        <fullName evidence="2">Phosphoserine phosphatase 1</fullName>
        <ecNumber evidence="2">3.1.3.3</ecNumber>
    </submittedName>
</protein>
<dbReference type="EC" id="3.1.3.3" evidence="2"/>
<dbReference type="Gene3D" id="3.40.50.1240">
    <property type="entry name" value="Phosphoglycerate mutase-like"/>
    <property type="match status" value="1"/>
</dbReference>
<dbReference type="OrthoDB" id="9781415at2"/>
<dbReference type="AlphaFoldDB" id="A0A518ETE9"/>
<evidence type="ECO:0000313" key="2">
    <source>
        <dbReference type="EMBL" id="QDV07358.1"/>
    </source>
</evidence>
<evidence type="ECO:0000313" key="3">
    <source>
        <dbReference type="Proteomes" id="UP000320390"/>
    </source>
</evidence>
<evidence type="ECO:0000256" key="1">
    <source>
        <dbReference type="PIRSR" id="PIRSR613078-2"/>
    </source>
</evidence>
<dbReference type="PANTHER" id="PTHR48100:SF62">
    <property type="entry name" value="GLUCOSYL-3-PHOSPHOGLYCERATE PHOSPHATASE"/>
    <property type="match status" value="1"/>
</dbReference>
<name>A0A518ETE9_9BACT</name>
<dbReference type="EMBL" id="CP036434">
    <property type="protein sequence ID" value="QDV07358.1"/>
    <property type="molecule type" value="Genomic_DNA"/>
</dbReference>
<dbReference type="SUPFAM" id="SSF53254">
    <property type="entry name" value="Phosphoglycerate mutase-like"/>
    <property type="match status" value="1"/>
</dbReference>
<dbReference type="Pfam" id="PF00300">
    <property type="entry name" value="His_Phos_1"/>
    <property type="match status" value="1"/>
</dbReference>
<dbReference type="RefSeq" id="WP_145198321.1">
    <property type="nucleotide sequence ID" value="NZ_CP036434.1"/>
</dbReference>
<feature type="binding site" evidence="1">
    <location>
        <position position="69"/>
    </location>
    <ligand>
        <name>substrate</name>
    </ligand>
</feature>
<dbReference type="GO" id="GO:0016791">
    <property type="term" value="F:phosphatase activity"/>
    <property type="evidence" value="ECO:0007669"/>
    <property type="project" value="TreeGrafter"/>
</dbReference>
<gene>
    <name evidence="2" type="primary">pspA_1</name>
    <name evidence="2" type="ORF">Poly30_28820</name>
</gene>
<dbReference type="InterPro" id="IPR050275">
    <property type="entry name" value="PGM_Phosphatase"/>
</dbReference>
<organism evidence="2 3">
    <name type="scientific">Saltatorellus ferox</name>
    <dbReference type="NCBI Taxonomy" id="2528018"/>
    <lineage>
        <taxon>Bacteria</taxon>
        <taxon>Pseudomonadati</taxon>
        <taxon>Planctomycetota</taxon>
        <taxon>Planctomycetia</taxon>
        <taxon>Planctomycetia incertae sedis</taxon>
        <taxon>Saltatorellus</taxon>
    </lineage>
</organism>
<dbReference type="CDD" id="cd07067">
    <property type="entry name" value="HP_PGM_like"/>
    <property type="match status" value="1"/>
</dbReference>
<dbReference type="Proteomes" id="UP000320390">
    <property type="component" value="Chromosome"/>
</dbReference>
<reference evidence="2 3" key="1">
    <citation type="submission" date="2019-02" db="EMBL/GenBank/DDBJ databases">
        <title>Deep-cultivation of Planctomycetes and their phenomic and genomic characterization uncovers novel biology.</title>
        <authorList>
            <person name="Wiegand S."/>
            <person name="Jogler M."/>
            <person name="Boedeker C."/>
            <person name="Pinto D."/>
            <person name="Vollmers J."/>
            <person name="Rivas-Marin E."/>
            <person name="Kohn T."/>
            <person name="Peeters S.H."/>
            <person name="Heuer A."/>
            <person name="Rast P."/>
            <person name="Oberbeckmann S."/>
            <person name="Bunk B."/>
            <person name="Jeske O."/>
            <person name="Meyerdierks A."/>
            <person name="Storesund J.E."/>
            <person name="Kallscheuer N."/>
            <person name="Luecker S."/>
            <person name="Lage O.M."/>
            <person name="Pohl T."/>
            <person name="Merkel B.J."/>
            <person name="Hornburger P."/>
            <person name="Mueller R.-W."/>
            <person name="Bruemmer F."/>
            <person name="Labrenz M."/>
            <person name="Spormann A.M."/>
            <person name="Op den Camp H."/>
            <person name="Overmann J."/>
            <person name="Amann R."/>
            <person name="Jetten M.S.M."/>
            <person name="Mascher T."/>
            <person name="Medema M.H."/>
            <person name="Devos D.P."/>
            <person name="Kaster A.-K."/>
            <person name="Ovreas L."/>
            <person name="Rohde M."/>
            <person name="Galperin M.Y."/>
            <person name="Jogler C."/>
        </authorList>
    </citation>
    <scope>NUCLEOTIDE SEQUENCE [LARGE SCALE GENOMIC DNA]</scope>
    <source>
        <strain evidence="2 3">Poly30</strain>
    </source>
</reference>
<keyword evidence="2" id="KW-0378">Hydrolase</keyword>
<proteinExistence type="predicted"/>
<dbReference type="PANTHER" id="PTHR48100">
    <property type="entry name" value="BROAD-SPECIFICITY PHOSPHATASE YOR283W-RELATED"/>
    <property type="match status" value="1"/>
</dbReference>
<accession>A0A518ETE9</accession>
<dbReference type="GO" id="GO:0005737">
    <property type="term" value="C:cytoplasm"/>
    <property type="evidence" value="ECO:0007669"/>
    <property type="project" value="TreeGrafter"/>
</dbReference>
<keyword evidence="3" id="KW-1185">Reference proteome</keyword>
<dbReference type="InterPro" id="IPR029033">
    <property type="entry name" value="His_PPase_superfam"/>
</dbReference>
<sequence>MTRSAPIHPQLFTRMLIARHGEVDEHWRRTVYGRLDVELSSVGLEQSRRLGEELSETPIDAVVSSGLRRAEAAAAQVRSRRPGPDLGRVDDERFVEMDRGVWAGRTVDDLEANEPDAYARWMACRGAVQAPGGESPDDVAARVLPAYGDWARRFPGGTVLVVAHLWVVRSAVAAALGVPMERSGQLSLPPGGICDFLWPVSIGDSDPSSEPPILRSFGLARG</sequence>